<protein>
    <submittedName>
        <fullName evidence="1">Uncharacterized protein</fullName>
    </submittedName>
</protein>
<reference evidence="1" key="1">
    <citation type="submission" date="2021-03" db="EMBL/GenBank/DDBJ databases">
        <title>Whole Genome Sequence of Bradyrhizobium sp. Strain 144S4.</title>
        <authorList>
            <person name="Bromfield E.S.P."/>
            <person name="Cloutier S."/>
        </authorList>
    </citation>
    <scope>NUCLEOTIDE SEQUENCE [LARGE SCALE GENOMIC DNA]</scope>
    <source>
        <strain evidence="1">144S4</strain>
    </source>
</reference>
<sequence length="217" mass="23897">MADISIKVLQPADSYDLASLDEIKALIGISPTDTSEDELLQMWITTYSDIIATTCRRVFAKETVLETWRGDTEPFDTDNGRVFLTHYPVADGDIQSVTGPDGADLSGTYELENASGKLQFFNTSWSEPIRITYTGGYELPDEAPPALKQALALLVQSARVWQSRSMTAGVRSISHRESRVQFFDVNQALQKMGGPGPLGMAAGMVEPLLSAYTRYYV</sequence>
<dbReference type="Proteomes" id="UP000664702">
    <property type="component" value="Chromosome"/>
</dbReference>
<accession>A0A939S9D5</accession>
<dbReference type="RefSeq" id="WP_208088923.1">
    <property type="nucleotide sequence ID" value="NZ_CP086136.1"/>
</dbReference>
<dbReference type="EMBL" id="JAGEMI010000001">
    <property type="protein sequence ID" value="MBO1868448.1"/>
    <property type="molecule type" value="Genomic_DNA"/>
</dbReference>
<gene>
    <name evidence="2" type="ORF">J4G43_047235</name>
    <name evidence="1" type="ORF">J4G43_48940</name>
</gene>
<evidence type="ECO:0000313" key="3">
    <source>
        <dbReference type="Proteomes" id="UP000664702"/>
    </source>
</evidence>
<name>A0A939S9D5_9BRAD</name>
<organism evidence="1">
    <name type="scientific">Bradyrhizobium barranii subsp. barranii</name>
    <dbReference type="NCBI Taxonomy" id="2823807"/>
    <lineage>
        <taxon>Bacteria</taxon>
        <taxon>Pseudomonadati</taxon>
        <taxon>Pseudomonadota</taxon>
        <taxon>Alphaproteobacteria</taxon>
        <taxon>Hyphomicrobiales</taxon>
        <taxon>Nitrobacteraceae</taxon>
        <taxon>Bradyrhizobium</taxon>
        <taxon>Bradyrhizobium barranii</taxon>
    </lineage>
</organism>
<reference evidence="2 3" key="2">
    <citation type="journal article" date="2022" name="Int. J. Syst. Evol. Microbiol.">
        <title>Strains of Bradyrhizobium barranii sp. nov. associated with legumes native to Canada are symbionts of soybeans and belong to different subspecies (subsp. barranii subsp. nov. and subsp. apii subsp. nov.) and symbiovars (sv. glycinearum and sv. septentrionale).</title>
        <authorList>
            <person name="Bromfield E.S.P."/>
            <person name="Cloutier S."/>
            <person name="Wasai-Hara S."/>
            <person name="Minamisawa K."/>
        </authorList>
    </citation>
    <scope>NUCLEOTIDE SEQUENCE [LARGE SCALE GENOMIC DNA]</scope>
    <source>
        <strain evidence="2 3">144S4</strain>
    </source>
</reference>
<evidence type="ECO:0000313" key="2">
    <source>
        <dbReference type="EMBL" id="UEM11962.1"/>
    </source>
</evidence>
<dbReference type="EMBL" id="CP086136">
    <property type="protein sequence ID" value="UEM11962.1"/>
    <property type="molecule type" value="Genomic_DNA"/>
</dbReference>
<dbReference type="AlphaFoldDB" id="A0A939S9D5"/>
<dbReference type="KEGG" id="bban:J4G43_047235"/>
<evidence type="ECO:0000313" key="1">
    <source>
        <dbReference type="EMBL" id="MBO1868448.1"/>
    </source>
</evidence>
<proteinExistence type="predicted"/>